<dbReference type="PROSITE" id="PS51257">
    <property type="entry name" value="PROKAR_LIPOPROTEIN"/>
    <property type="match status" value="1"/>
</dbReference>
<dbReference type="GO" id="GO:0009055">
    <property type="term" value="F:electron transfer activity"/>
    <property type="evidence" value="ECO:0007669"/>
    <property type="project" value="TreeGrafter"/>
</dbReference>
<evidence type="ECO:0000256" key="4">
    <source>
        <dbReference type="ARBA" id="ARBA00023002"/>
    </source>
</evidence>
<dbReference type="GO" id="GO:0030288">
    <property type="term" value="C:outer membrane-bounded periplasmic space"/>
    <property type="evidence" value="ECO:0007669"/>
    <property type="project" value="TreeGrafter"/>
</dbReference>
<dbReference type="Proteomes" id="UP000253805">
    <property type="component" value="Unassembled WGS sequence"/>
</dbReference>
<evidence type="ECO:0000259" key="7">
    <source>
        <dbReference type="Pfam" id="PF01568"/>
    </source>
</evidence>
<evidence type="ECO:0000313" key="8">
    <source>
        <dbReference type="EMBL" id="RDC46423.1"/>
    </source>
</evidence>
<dbReference type="Gene3D" id="3.40.50.740">
    <property type="match status" value="2"/>
</dbReference>
<dbReference type="GO" id="GO:0016491">
    <property type="term" value="F:oxidoreductase activity"/>
    <property type="evidence" value="ECO:0007669"/>
    <property type="project" value="UniProtKB-KW"/>
</dbReference>
<evidence type="ECO:0000313" key="9">
    <source>
        <dbReference type="Proteomes" id="UP000253805"/>
    </source>
</evidence>
<keyword evidence="2" id="KW-0479">Metal-binding</keyword>
<keyword evidence="4" id="KW-0560">Oxidoreductase</keyword>
<comment type="similarity">
    <text evidence="1">Belongs to the prokaryotic molybdopterin-containing oxidoreductase family.</text>
</comment>
<evidence type="ECO:0000259" key="6">
    <source>
        <dbReference type="Pfam" id="PF00384"/>
    </source>
</evidence>
<keyword evidence="3 5" id="KW-0732">Signal</keyword>
<dbReference type="InterPro" id="IPR009010">
    <property type="entry name" value="Asp_de-COase-like_dom_sf"/>
</dbReference>
<dbReference type="RefSeq" id="WP_114548447.1">
    <property type="nucleotide sequence ID" value="NZ_PPUT01000003.1"/>
</dbReference>
<dbReference type="GO" id="GO:0009061">
    <property type="term" value="P:anaerobic respiration"/>
    <property type="evidence" value="ECO:0007669"/>
    <property type="project" value="TreeGrafter"/>
</dbReference>
<dbReference type="Pfam" id="PF00384">
    <property type="entry name" value="Molybdopterin"/>
    <property type="match status" value="1"/>
</dbReference>
<sequence>MSSKNSTTVSRRSFLRGGATAAALAAAGAAFGCAPNSEGSLSATGEKADATDLNQHVVDSDGAILEGRGRWQGAPCPKGCSLTCSPCQYVVDNVPMRGKVVDYFEEDSYNLQLRSCHAYKVAREWIYSPSRIKYPMKRKGWQPGGGENSNGQMRGKDEWERISWDEALDLCAAEIKRIYGTYGPTCTISFISMGGSIQNVLNLMGGYVEINDTISCGTWQADTSWWGLPFYGNYMGDDPQDWVYADYFVLASSDPVFTANASGAYLTAAKEAGAKFVYVGPCYNQGATQLEARWIPVRPGTDTAFWNGVAYEMVKLDESTGDVIDWEFLAKYTKGFTMDNMPDDAKLQECYQGYLLGEYDDTPKTAAWASLICGAPEQDIKDMAAIMSKQNNVILATGTAAARCTGVENYPQVIYTIGLMGGHMGKQGNAVFYNLTAMNYVTKAYTGARGRAASSIQNPLKFEAEPGVNLAGIPSVGRNLIAAPLHWRNMLEGKYTSYGAHSQQESPNPYNSGVEHDINVKFIWNGCRNFLSMSIDLFNAVKVYRNCEFVLTNAIYASTVARFSDIVLPVPSKWEGSFDHAEYAWPSGTVNRYYGVDFVSANYPVCEPMWECHSDDWISREIGARLGFDPDEIVATDAIQSYFNCMAGGVATDEDGTEHTLLTITQDTIDRHGVELEPQEGEVDFEEFVEHGGYQYPRSKDDAYAKRYCYQDFIDDPAANPLPSASGLWEIYSQLKADNFNTPDFVDPETPMKPYPNYYEPTIGYEKTFSDWDKQIKGDYPYQFFTFHPARGSHSDNWSLIGKELYPHSLYINPVDAQKEGLEEGDTARIWNPDGGCILRRVTLMEGVMPGCLGLAESAGNLDLDESDPEHWIDRGGSANVLTPAVRSNYMPGLSGYNNGIVNIEKYEGEPVPPDCERDIFQIEEQ</sequence>
<dbReference type="EMBL" id="PPUT01000003">
    <property type="protein sequence ID" value="RDC46423.1"/>
    <property type="molecule type" value="Genomic_DNA"/>
</dbReference>
<evidence type="ECO:0000256" key="3">
    <source>
        <dbReference type="ARBA" id="ARBA00022729"/>
    </source>
</evidence>
<dbReference type="SUPFAM" id="SSF50692">
    <property type="entry name" value="ADC-like"/>
    <property type="match status" value="1"/>
</dbReference>
<dbReference type="Pfam" id="PF01568">
    <property type="entry name" value="Molydop_binding"/>
    <property type="match status" value="1"/>
</dbReference>
<dbReference type="AlphaFoldDB" id="A0A369P2T4"/>
<dbReference type="SUPFAM" id="SSF53706">
    <property type="entry name" value="Formate dehydrogenase/DMSO reductase, domains 1-3"/>
    <property type="match status" value="1"/>
</dbReference>
<evidence type="ECO:0000256" key="2">
    <source>
        <dbReference type="ARBA" id="ARBA00022723"/>
    </source>
</evidence>
<name>A0A369P2T4_9ACTN</name>
<proteinExistence type="inferred from homology"/>
<protein>
    <recommendedName>
        <fullName evidence="10">Molybdopterin-dependent oxidoreductase</fullName>
    </recommendedName>
</protein>
<dbReference type="InterPro" id="IPR006656">
    <property type="entry name" value="Mopterin_OxRdtase"/>
</dbReference>
<feature type="chain" id="PRO_5016893446" description="Molybdopterin-dependent oxidoreductase" evidence="5">
    <location>
        <begin position="22"/>
        <end position="926"/>
    </location>
</feature>
<dbReference type="PROSITE" id="PS51318">
    <property type="entry name" value="TAT"/>
    <property type="match status" value="1"/>
</dbReference>
<accession>A0A369P2T4</accession>
<evidence type="ECO:0000256" key="5">
    <source>
        <dbReference type="SAM" id="SignalP"/>
    </source>
</evidence>
<dbReference type="Gene3D" id="3.40.228.10">
    <property type="entry name" value="Dimethylsulfoxide Reductase, domain 2"/>
    <property type="match status" value="1"/>
</dbReference>
<evidence type="ECO:0008006" key="10">
    <source>
        <dbReference type="Google" id="ProtNLM"/>
    </source>
</evidence>
<dbReference type="InterPro" id="IPR006311">
    <property type="entry name" value="TAT_signal"/>
</dbReference>
<feature type="signal peptide" evidence="5">
    <location>
        <begin position="1"/>
        <end position="21"/>
    </location>
</feature>
<dbReference type="InterPro" id="IPR050612">
    <property type="entry name" value="Prok_Mopterin_Oxidored"/>
</dbReference>
<dbReference type="GO" id="GO:0030151">
    <property type="term" value="F:molybdenum ion binding"/>
    <property type="evidence" value="ECO:0007669"/>
    <property type="project" value="TreeGrafter"/>
</dbReference>
<evidence type="ECO:0000256" key="1">
    <source>
        <dbReference type="ARBA" id="ARBA00010312"/>
    </source>
</evidence>
<dbReference type="PANTHER" id="PTHR43742:SF3">
    <property type="entry name" value="DIMETHYL SULFOXIDE REDUCTASE DMSA"/>
    <property type="match status" value="1"/>
</dbReference>
<reference evidence="8 9" key="1">
    <citation type="journal article" date="2018" name="Elife">
        <title>Discovery and characterization of a prevalent human gut bacterial enzyme sufficient for the inactivation of a family of plant toxins.</title>
        <authorList>
            <person name="Koppel N."/>
            <person name="Bisanz J.E."/>
            <person name="Pandelia M.E."/>
            <person name="Turnbaugh P.J."/>
            <person name="Balskus E.P."/>
        </authorList>
    </citation>
    <scope>NUCLEOTIDE SEQUENCE [LARGE SCALE GENOMIC DNA]</scope>
    <source>
        <strain evidence="8 9">OB21 GAM 11</strain>
    </source>
</reference>
<dbReference type="GO" id="GO:0043546">
    <property type="term" value="F:molybdopterin cofactor binding"/>
    <property type="evidence" value="ECO:0007669"/>
    <property type="project" value="InterPro"/>
</dbReference>
<dbReference type="InterPro" id="IPR006657">
    <property type="entry name" value="MoPterin_dinucl-bd_dom"/>
</dbReference>
<gene>
    <name evidence="8" type="ORF">C1850_02285</name>
</gene>
<feature type="domain" description="Molybdopterin oxidoreductase" evidence="6">
    <location>
        <begin position="131"/>
        <end position="623"/>
    </location>
</feature>
<dbReference type="Gene3D" id="2.40.40.20">
    <property type="match status" value="1"/>
</dbReference>
<comment type="caution">
    <text evidence="8">The sequence shown here is derived from an EMBL/GenBank/DDBJ whole genome shotgun (WGS) entry which is preliminary data.</text>
</comment>
<organism evidence="8 9">
    <name type="scientific">Adlercreutzia equolifaciens subsp. celatus</name>
    <dbReference type="NCBI Taxonomy" id="394340"/>
    <lineage>
        <taxon>Bacteria</taxon>
        <taxon>Bacillati</taxon>
        <taxon>Actinomycetota</taxon>
        <taxon>Coriobacteriia</taxon>
        <taxon>Eggerthellales</taxon>
        <taxon>Eggerthellaceae</taxon>
        <taxon>Adlercreutzia</taxon>
    </lineage>
</organism>
<feature type="domain" description="Molybdopterin dinucleotide-binding" evidence="7">
    <location>
        <begin position="803"/>
        <end position="887"/>
    </location>
</feature>
<dbReference type="PANTHER" id="PTHR43742">
    <property type="entry name" value="TRIMETHYLAMINE-N-OXIDE REDUCTASE"/>
    <property type="match status" value="1"/>
</dbReference>